<protein>
    <submittedName>
        <fullName evidence="1">Uncharacterized protein</fullName>
    </submittedName>
</protein>
<evidence type="ECO:0000313" key="1">
    <source>
        <dbReference type="EMBL" id="RDX98802.1"/>
    </source>
</evidence>
<comment type="caution">
    <text evidence="1">The sequence shown here is derived from an EMBL/GenBank/DDBJ whole genome shotgun (WGS) entry which is preliminary data.</text>
</comment>
<reference evidence="1" key="1">
    <citation type="submission" date="2018-05" db="EMBL/GenBank/DDBJ databases">
        <title>Draft genome of Mucuna pruriens seed.</title>
        <authorList>
            <person name="Nnadi N.E."/>
            <person name="Vos R."/>
            <person name="Hasami M.H."/>
            <person name="Devisetty U.K."/>
            <person name="Aguiy J.C."/>
        </authorList>
    </citation>
    <scope>NUCLEOTIDE SEQUENCE [LARGE SCALE GENOMIC DNA]</scope>
    <source>
        <strain evidence="1">JCA_2017</strain>
    </source>
</reference>
<dbReference type="Proteomes" id="UP000257109">
    <property type="component" value="Unassembled WGS sequence"/>
</dbReference>
<dbReference type="EMBL" id="QJKJ01003372">
    <property type="protein sequence ID" value="RDX98802.1"/>
    <property type="molecule type" value="Genomic_DNA"/>
</dbReference>
<feature type="non-terminal residue" evidence="1">
    <location>
        <position position="82"/>
    </location>
</feature>
<proteinExistence type="predicted"/>
<sequence>GDVEAFPYRFHAKEDIVKLCGEVSLTLAEYSNLFSTWPCSATERVFMGLQEEKLTSSTYIGVTIPFDSFEINILNVPTIAPT</sequence>
<feature type="non-terminal residue" evidence="1">
    <location>
        <position position="1"/>
    </location>
</feature>
<gene>
    <name evidence="1" type="ORF">CR513_18236</name>
</gene>
<name>A0A371H7M3_MUCPR</name>
<dbReference type="AlphaFoldDB" id="A0A371H7M3"/>
<organism evidence="1 2">
    <name type="scientific">Mucuna pruriens</name>
    <name type="common">Velvet bean</name>
    <name type="synonym">Dolichos pruriens</name>
    <dbReference type="NCBI Taxonomy" id="157652"/>
    <lineage>
        <taxon>Eukaryota</taxon>
        <taxon>Viridiplantae</taxon>
        <taxon>Streptophyta</taxon>
        <taxon>Embryophyta</taxon>
        <taxon>Tracheophyta</taxon>
        <taxon>Spermatophyta</taxon>
        <taxon>Magnoliopsida</taxon>
        <taxon>eudicotyledons</taxon>
        <taxon>Gunneridae</taxon>
        <taxon>Pentapetalae</taxon>
        <taxon>rosids</taxon>
        <taxon>fabids</taxon>
        <taxon>Fabales</taxon>
        <taxon>Fabaceae</taxon>
        <taxon>Papilionoideae</taxon>
        <taxon>50 kb inversion clade</taxon>
        <taxon>NPAAA clade</taxon>
        <taxon>indigoferoid/millettioid clade</taxon>
        <taxon>Phaseoleae</taxon>
        <taxon>Mucuna</taxon>
    </lineage>
</organism>
<keyword evidence="2" id="KW-1185">Reference proteome</keyword>
<evidence type="ECO:0000313" key="2">
    <source>
        <dbReference type="Proteomes" id="UP000257109"/>
    </source>
</evidence>
<accession>A0A371H7M3</accession>